<dbReference type="EMBL" id="HBUF01060112">
    <property type="protein sequence ID" value="CAG6625515.1"/>
    <property type="molecule type" value="Transcribed_RNA"/>
</dbReference>
<name>A0A8D8U074_9HEMI</name>
<dbReference type="AlphaFoldDB" id="A0A8D8U074"/>
<organism evidence="2">
    <name type="scientific">Cacopsylla melanoneura</name>
    <dbReference type="NCBI Taxonomy" id="428564"/>
    <lineage>
        <taxon>Eukaryota</taxon>
        <taxon>Metazoa</taxon>
        <taxon>Ecdysozoa</taxon>
        <taxon>Arthropoda</taxon>
        <taxon>Hexapoda</taxon>
        <taxon>Insecta</taxon>
        <taxon>Pterygota</taxon>
        <taxon>Neoptera</taxon>
        <taxon>Paraneoptera</taxon>
        <taxon>Hemiptera</taxon>
        <taxon>Sternorrhyncha</taxon>
        <taxon>Psylloidea</taxon>
        <taxon>Psyllidae</taxon>
        <taxon>Psyllinae</taxon>
        <taxon>Cacopsylla</taxon>
    </lineage>
</organism>
<feature type="compositionally biased region" description="Polar residues" evidence="1">
    <location>
        <begin position="16"/>
        <end position="38"/>
    </location>
</feature>
<dbReference type="EMBL" id="HBUF01313546">
    <property type="protein sequence ID" value="CAG6693567.1"/>
    <property type="molecule type" value="Transcribed_RNA"/>
</dbReference>
<reference evidence="2" key="1">
    <citation type="submission" date="2021-05" db="EMBL/GenBank/DDBJ databases">
        <authorList>
            <person name="Alioto T."/>
            <person name="Alioto T."/>
            <person name="Gomez Garrido J."/>
        </authorList>
    </citation>
    <scope>NUCLEOTIDE SEQUENCE</scope>
</reference>
<evidence type="ECO:0000313" key="2">
    <source>
        <dbReference type="EMBL" id="CAG6693567.1"/>
    </source>
</evidence>
<dbReference type="EMBL" id="HBUF01626956">
    <property type="protein sequence ID" value="CAG6782358.1"/>
    <property type="molecule type" value="Transcribed_RNA"/>
</dbReference>
<accession>A0A8D8U074</accession>
<proteinExistence type="predicted"/>
<feature type="region of interest" description="Disordered" evidence="1">
    <location>
        <begin position="1"/>
        <end position="38"/>
    </location>
</feature>
<sequence length="108" mass="12206">MPLLASWRQDGRRTEMNSTSFDVSYQEPTPQSKLNSRSLGTVMSSSWDRSCAKPFHQALKSTVLPSQALSWLMLQQEKPETTLTKMLLLLLQGLTMCVKHLGNLLLKL</sequence>
<evidence type="ECO:0000256" key="1">
    <source>
        <dbReference type="SAM" id="MobiDB-lite"/>
    </source>
</evidence>
<protein>
    <submittedName>
        <fullName evidence="2">Uncharacterized protein</fullName>
    </submittedName>
</protein>